<dbReference type="CDD" id="cd17325">
    <property type="entry name" value="MFS_MdtG_SLC18_like"/>
    <property type="match status" value="1"/>
</dbReference>
<reference evidence="8" key="2">
    <citation type="submission" date="2022-02" db="EMBL/GenBank/DDBJ databases">
        <authorList>
            <person name="Elcheninov A.G."/>
            <person name="Sorokin D.Y."/>
            <person name="Kublanov I.V."/>
        </authorList>
    </citation>
    <scope>NUCLEOTIDE SEQUENCE</scope>
    <source>
        <strain evidence="8">AArc-St2</strain>
    </source>
</reference>
<sequence length="415" mass="42884">MSKTAQSDTGIGSKAVILAVVGSTFFVGFGGGVIFPILPNLGVVLGITPFMVGIILSANRFTRLFMNAPAGMFADRFGTRKPFIIGLFIQGFATLGYVIALNSTLPEAWFLAARLLWGIGSAFVFATAYTIVADITPSESRGLGMGVVRGGITLGFPTGVVLGGIVSEWYGISEAFILAAVFALLAGVVAFATVPETHVEEENSTVKPWDVDTSIPAVTVGLVNFGLYFAYIGALFASLVIFLDAYDIGVFGFGAQGSSGIFMAVTVLSASAFMIIGGKMSDMLSSRVPPLMGFIGVSFIGFILLTLSTEIYVLTIACILIGAGQGGTSGPLIALLADLTPSDRMGRAMGTNNVFGDIGGGLGPVVTLPLIDWVGFAPIYAACAVIPLLAGAVLLVGIRRETGSALPKTDLVSAD</sequence>
<dbReference type="RefSeq" id="WP_174653629.1">
    <property type="nucleotide sequence ID" value="NZ_JAKRVX010000003.1"/>
</dbReference>
<evidence type="ECO:0000259" key="7">
    <source>
        <dbReference type="PROSITE" id="PS50850"/>
    </source>
</evidence>
<dbReference type="Gene3D" id="1.20.1250.20">
    <property type="entry name" value="MFS general substrate transporter like domains"/>
    <property type="match status" value="1"/>
</dbReference>
<keyword evidence="3 6" id="KW-0812">Transmembrane</keyword>
<dbReference type="PANTHER" id="PTHR43124:SF3">
    <property type="entry name" value="CHLORAMPHENICOL EFFLUX PUMP RV0191"/>
    <property type="match status" value="1"/>
</dbReference>
<dbReference type="InterPro" id="IPR020846">
    <property type="entry name" value="MFS_dom"/>
</dbReference>
<protein>
    <submittedName>
        <fullName evidence="8">MFS transporter</fullName>
    </submittedName>
</protein>
<feature type="transmembrane region" description="Helical" evidence="6">
    <location>
        <begin position="176"/>
        <end position="194"/>
    </location>
</feature>
<feature type="transmembrane region" description="Helical" evidence="6">
    <location>
        <begin position="215"/>
        <end position="243"/>
    </location>
</feature>
<keyword evidence="5 6" id="KW-0472">Membrane</keyword>
<dbReference type="Proteomes" id="UP001203207">
    <property type="component" value="Unassembled WGS sequence"/>
</dbReference>
<evidence type="ECO:0000313" key="9">
    <source>
        <dbReference type="Proteomes" id="UP001203207"/>
    </source>
</evidence>
<comment type="caution">
    <text evidence="8">The sequence shown here is derived from an EMBL/GenBank/DDBJ whole genome shotgun (WGS) entry which is preliminary data.</text>
</comment>
<evidence type="ECO:0000256" key="3">
    <source>
        <dbReference type="ARBA" id="ARBA00022692"/>
    </source>
</evidence>
<feature type="domain" description="Major facilitator superfamily (MFS) profile" evidence="7">
    <location>
        <begin position="16"/>
        <end position="402"/>
    </location>
</feature>
<feature type="transmembrane region" description="Helical" evidence="6">
    <location>
        <begin position="41"/>
        <end position="62"/>
    </location>
</feature>
<evidence type="ECO:0000256" key="5">
    <source>
        <dbReference type="ARBA" id="ARBA00023136"/>
    </source>
</evidence>
<reference evidence="8" key="1">
    <citation type="journal article" date="2022" name="Syst. Appl. Microbiol.">
        <title>Natronocalculus amylovorans gen. nov., sp. nov., and Natranaeroarchaeum aerophilus sp. nov., dominant culturable amylolytic natronoarchaea from hypersaline soda lakes in southwestern Siberia.</title>
        <authorList>
            <person name="Sorokin D.Y."/>
            <person name="Elcheninov A.G."/>
            <person name="Khizhniak T.V."/>
            <person name="Koenen M."/>
            <person name="Bale N.J."/>
            <person name="Damste J.S.S."/>
            <person name="Kublanov I.V."/>
        </authorList>
    </citation>
    <scope>NUCLEOTIDE SEQUENCE</scope>
    <source>
        <strain evidence="8">AArc-St2</strain>
    </source>
</reference>
<dbReference type="Pfam" id="PF07690">
    <property type="entry name" value="MFS_1"/>
    <property type="match status" value="1"/>
</dbReference>
<dbReference type="GO" id="GO:0022857">
    <property type="term" value="F:transmembrane transporter activity"/>
    <property type="evidence" value="ECO:0007669"/>
    <property type="project" value="InterPro"/>
</dbReference>
<organism evidence="8 9">
    <name type="scientific">Natronocalculus amylovorans</name>
    <dbReference type="NCBI Taxonomy" id="2917812"/>
    <lineage>
        <taxon>Archaea</taxon>
        <taxon>Methanobacteriati</taxon>
        <taxon>Methanobacteriota</taxon>
        <taxon>Stenosarchaea group</taxon>
        <taxon>Halobacteria</taxon>
        <taxon>Halobacteriales</taxon>
        <taxon>Haloferacaceae</taxon>
        <taxon>Natronocalculus</taxon>
    </lineage>
</organism>
<keyword evidence="2" id="KW-1003">Cell membrane</keyword>
<dbReference type="EMBL" id="JAKRVX010000003">
    <property type="protein sequence ID" value="MCL9817269.1"/>
    <property type="molecule type" value="Genomic_DNA"/>
</dbReference>
<evidence type="ECO:0000256" key="6">
    <source>
        <dbReference type="SAM" id="Phobius"/>
    </source>
</evidence>
<dbReference type="PANTHER" id="PTHR43124">
    <property type="entry name" value="PURINE EFFLUX PUMP PBUE"/>
    <property type="match status" value="1"/>
</dbReference>
<evidence type="ECO:0000313" key="8">
    <source>
        <dbReference type="EMBL" id="MCL9817269.1"/>
    </source>
</evidence>
<name>A0AAE3FXS0_9EURY</name>
<keyword evidence="9" id="KW-1185">Reference proteome</keyword>
<dbReference type="InterPro" id="IPR036259">
    <property type="entry name" value="MFS_trans_sf"/>
</dbReference>
<evidence type="ECO:0000256" key="2">
    <source>
        <dbReference type="ARBA" id="ARBA00022475"/>
    </source>
</evidence>
<dbReference type="InterPro" id="IPR050189">
    <property type="entry name" value="MFS_Efflux_Transporters"/>
</dbReference>
<dbReference type="SUPFAM" id="SSF103473">
    <property type="entry name" value="MFS general substrate transporter"/>
    <property type="match status" value="1"/>
</dbReference>
<dbReference type="InterPro" id="IPR011701">
    <property type="entry name" value="MFS"/>
</dbReference>
<keyword evidence="4 6" id="KW-1133">Transmembrane helix</keyword>
<comment type="subcellular location">
    <subcellularLocation>
        <location evidence="1">Cell membrane</location>
        <topology evidence="1">Multi-pass membrane protein</topology>
    </subcellularLocation>
</comment>
<dbReference type="GO" id="GO:0005886">
    <property type="term" value="C:plasma membrane"/>
    <property type="evidence" value="ECO:0007669"/>
    <property type="project" value="UniProtKB-SubCell"/>
</dbReference>
<accession>A0AAE3FXS0</accession>
<dbReference type="AlphaFoldDB" id="A0AAE3FXS0"/>
<feature type="transmembrane region" description="Helical" evidence="6">
    <location>
        <begin position="83"/>
        <end position="103"/>
    </location>
</feature>
<feature type="transmembrane region" description="Helical" evidence="6">
    <location>
        <begin position="115"/>
        <end position="135"/>
    </location>
</feature>
<feature type="transmembrane region" description="Helical" evidence="6">
    <location>
        <begin position="255"/>
        <end position="276"/>
    </location>
</feature>
<dbReference type="PROSITE" id="PS50850">
    <property type="entry name" value="MFS"/>
    <property type="match status" value="1"/>
</dbReference>
<feature type="transmembrane region" description="Helical" evidence="6">
    <location>
        <begin position="311"/>
        <end position="337"/>
    </location>
</feature>
<feature type="transmembrane region" description="Helical" evidence="6">
    <location>
        <begin position="12"/>
        <end position="35"/>
    </location>
</feature>
<gene>
    <name evidence="8" type="ORF">AArcSt2_09970</name>
</gene>
<feature type="transmembrane region" description="Helical" evidence="6">
    <location>
        <begin position="349"/>
        <end position="371"/>
    </location>
</feature>
<evidence type="ECO:0000256" key="4">
    <source>
        <dbReference type="ARBA" id="ARBA00022989"/>
    </source>
</evidence>
<proteinExistence type="predicted"/>
<feature type="transmembrane region" description="Helical" evidence="6">
    <location>
        <begin position="377"/>
        <end position="398"/>
    </location>
</feature>
<feature type="transmembrane region" description="Helical" evidence="6">
    <location>
        <begin position="288"/>
        <end position="305"/>
    </location>
</feature>
<evidence type="ECO:0000256" key="1">
    <source>
        <dbReference type="ARBA" id="ARBA00004651"/>
    </source>
</evidence>
<feature type="transmembrane region" description="Helical" evidence="6">
    <location>
        <begin position="147"/>
        <end position="170"/>
    </location>
</feature>